<feature type="compositionally biased region" description="Basic residues" evidence="8">
    <location>
        <begin position="1"/>
        <end position="11"/>
    </location>
</feature>
<dbReference type="Gene3D" id="1.10.20.10">
    <property type="entry name" value="Histone, subunit A"/>
    <property type="match status" value="1"/>
</dbReference>
<comment type="caution">
    <text evidence="10">The sequence shown here is derived from an EMBL/GenBank/DDBJ whole genome shotgun (WGS) entry which is preliminary data.</text>
</comment>
<feature type="compositionally biased region" description="Low complexity" evidence="8">
    <location>
        <begin position="12"/>
        <end position="26"/>
    </location>
</feature>
<feature type="compositionally biased region" description="Basic residues" evidence="8">
    <location>
        <begin position="36"/>
        <end position="89"/>
    </location>
</feature>
<evidence type="ECO:0000256" key="8">
    <source>
        <dbReference type="SAM" id="MobiDB-lite"/>
    </source>
</evidence>
<dbReference type="GO" id="GO:0003677">
    <property type="term" value="F:DNA binding"/>
    <property type="evidence" value="ECO:0007669"/>
    <property type="project" value="UniProtKB-KW"/>
</dbReference>
<evidence type="ECO:0000313" key="10">
    <source>
        <dbReference type="EMBL" id="KAJ3443741.1"/>
    </source>
</evidence>
<dbReference type="AlphaFoldDB" id="A0AAV7ZSA6"/>
<evidence type="ECO:0000256" key="6">
    <source>
        <dbReference type="ARBA" id="ARBA00023242"/>
    </source>
</evidence>
<dbReference type="InterPro" id="IPR007125">
    <property type="entry name" value="H2A/H2B/H3"/>
</dbReference>
<dbReference type="GO" id="GO:0000786">
    <property type="term" value="C:nucleosome"/>
    <property type="evidence" value="ECO:0007669"/>
    <property type="project" value="UniProtKB-KW"/>
</dbReference>
<protein>
    <submittedName>
        <fullName evidence="10">Histone H3-like centromeric protein a</fullName>
    </submittedName>
</protein>
<evidence type="ECO:0000256" key="2">
    <source>
        <dbReference type="ARBA" id="ARBA00004286"/>
    </source>
</evidence>
<dbReference type="InterPro" id="IPR000164">
    <property type="entry name" value="Histone_H3/CENP-A"/>
</dbReference>
<evidence type="ECO:0000259" key="9">
    <source>
        <dbReference type="Pfam" id="PF00125"/>
    </source>
</evidence>
<evidence type="ECO:0000256" key="3">
    <source>
        <dbReference type="ARBA" id="ARBA00010343"/>
    </source>
</evidence>
<dbReference type="PANTHER" id="PTHR45810:SF17">
    <property type="entry name" value="HISTONE H3-LIKE CENTROMERIC PROTEIN A"/>
    <property type="match status" value="1"/>
</dbReference>
<evidence type="ECO:0000256" key="1">
    <source>
        <dbReference type="ARBA" id="ARBA00004123"/>
    </source>
</evidence>
<accession>A0AAV7ZSA6</accession>
<evidence type="ECO:0000256" key="7">
    <source>
        <dbReference type="ARBA" id="ARBA00023269"/>
    </source>
</evidence>
<feature type="domain" description="Core Histone H2A/H2B/H3" evidence="9">
    <location>
        <begin position="117"/>
        <end position="208"/>
    </location>
</feature>
<comment type="similarity">
    <text evidence="3">Belongs to the histone H3 family.</text>
</comment>
<feature type="region of interest" description="Disordered" evidence="8">
    <location>
        <begin position="1"/>
        <end position="117"/>
    </location>
</feature>
<dbReference type="GO" id="GO:0005634">
    <property type="term" value="C:nucleus"/>
    <property type="evidence" value="ECO:0007669"/>
    <property type="project" value="UniProtKB-SubCell"/>
</dbReference>
<dbReference type="GO" id="GO:0030527">
    <property type="term" value="F:structural constituent of chromatin"/>
    <property type="evidence" value="ECO:0007669"/>
    <property type="project" value="InterPro"/>
</dbReference>
<dbReference type="EMBL" id="JANTQA010000023">
    <property type="protein sequence ID" value="KAJ3443741.1"/>
    <property type="molecule type" value="Genomic_DNA"/>
</dbReference>
<proteinExistence type="inferred from homology"/>
<evidence type="ECO:0000256" key="5">
    <source>
        <dbReference type="ARBA" id="ARBA00023125"/>
    </source>
</evidence>
<organism evidence="10 11">
    <name type="scientific">Anaeramoeba flamelloides</name>
    <dbReference type="NCBI Taxonomy" id="1746091"/>
    <lineage>
        <taxon>Eukaryota</taxon>
        <taxon>Metamonada</taxon>
        <taxon>Anaeramoebidae</taxon>
        <taxon>Anaeramoeba</taxon>
    </lineage>
</organism>
<dbReference type="InterPro" id="IPR009072">
    <property type="entry name" value="Histone-fold"/>
</dbReference>
<dbReference type="SUPFAM" id="SSF47113">
    <property type="entry name" value="Histone-fold"/>
    <property type="match status" value="1"/>
</dbReference>
<dbReference type="PANTHER" id="PTHR45810">
    <property type="entry name" value="HISTONE H3.2"/>
    <property type="match status" value="1"/>
</dbReference>
<name>A0AAV7ZSA6_9EUKA</name>
<gene>
    <name evidence="10" type="ORF">M0812_09585</name>
</gene>
<dbReference type="Pfam" id="PF00125">
    <property type="entry name" value="Histone"/>
    <property type="match status" value="1"/>
</dbReference>
<dbReference type="SMART" id="SM00428">
    <property type="entry name" value="H3"/>
    <property type="match status" value="1"/>
</dbReference>
<evidence type="ECO:0000313" key="11">
    <source>
        <dbReference type="Proteomes" id="UP001146793"/>
    </source>
</evidence>
<dbReference type="Proteomes" id="UP001146793">
    <property type="component" value="Unassembled WGS sequence"/>
</dbReference>
<dbReference type="CDD" id="cd22911">
    <property type="entry name" value="HFD_H3"/>
    <property type="match status" value="1"/>
</dbReference>
<keyword evidence="6" id="KW-0539">Nucleus</keyword>
<keyword evidence="4" id="KW-0158">Chromosome</keyword>
<evidence type="ECO:0000256" key="4">
    <source>
        <dbReference type="ARBA" id="ARBA00022454"/>
    </source>
</evidence>
<keyword evidence="7" id="KW-0544">Nucleosome core</keyword>
<keyword evidence="5" id="KW-0238">DNA-binding</keyword>
<sequence length="216" mass="24167">MTRDKQKKKSKSSSSESATESSTATTDSPGSMDKKSKARGKGKGKSSRKGKTGKISGRKGKKAQKGKKSLKGRKGLKGTKGLKGRKGLKGLKSPYAAKKSSLSQIVNKRPSGKRWRPGQKAIREIIELQNTHHLLMRKLPFARAVKAITRDSFSRERGQFRWRKNALICLQEATENYIIDFLSDTNLSAIHARRVTIMDRDVHLVQRLKGMNKHQK</sequence>
<dbReference type="GO" id="GO:0046982">
    <property type="term" value="F:protein heterodimerization activity"/>
    <property type="evidence" value="ECO:0007669"/>
    <property type="project" value="InterPro"/>
</dbReference>
<comment type="subcellular location">
    <subcellularLocation>
        <location evidence="2">Chromosome</location>
    </subcellularLocation>
    <subcellularLocation>
        <location evidence="1">Nucleus</location>
    </subcellularLocation>
</comment>
<reference evidence="10" key="1">
    <citation type="submission" date="2022-08" db="EMBL/GenBank/DDBJ databases">
        <title>Novel sulphate-reducing endosymbionts in the free-living metamonad Anaeramoeba.</title>
        <authorList>
            <person name="Jerlstrom-Hultqvist J."/>
            <person name="Cepicka I."/>
            <person name="Gallot-Lavallee L."/>
            <person name="Salas-Leiva D."/>
            <person name="Curtis B.A."/>
            <person name="Zahonova K."/>
            <person name="Pipaliya S."/>
            <person name="Dacks J."/>
            <person name="Roger A.J."/>
        </authorList>
    </citation>
    <scope>NUCLEOTIDE SEQUENCE</scope>
    <source>
        <strain evidence="10">Busselton2</strain>
    </source>
</reference>